<dbReference type="PANTHER" id="PTHR12277">
    <property type="entry name" value="ALPHA/BETA HYDROLASE DOMAIN-CONTAINING PROTEIN"/>
    <property type="match status" value="1"/>
</dbReference>
<comment type="caution">
    <text evidence="2">The sequence shown here is derived from an EMBL/GenBank/DDBJ whole genome shotgun (WGS) entry which is preliminary data.</text>
</comment>
<dbReference type="AlphaFoldDB" id="X1UP43"/>
<evidence type="ECO:0000313" key="2">
    <source>
        <dbReference type="EMBL" id="GAJ01656.1"/>
    </source>
</evidence>
<dbReference type="PANTHER" id="PTHR12277:SF81">
    <property type="entry name" value="PROTEIN ABHD13"/>
    <property type="match status" value="1"/>
</dbReference>
<name>X1UP43_9ZZZZ</name>
<dbReference type="InterPro" id="IPR022742">
    <property type="entry name" value="Hydrolase_4"/>
</dbReference>
<proteinExistence type="predicted"/>
<sequence length="145" mass="15220">AVAVDLAAELGQKAAKDGSLVPARGLVIESTFTSLGDVATAMANTSLPVRWLLSQKFDSIDKIREINMPLLVVHGAADRYVPPRLSEQLFNAALEPKRLLLVPGATHNNSMNLAGSTYRQALEALMKAGPSPVAGHPPTSPAKAG</sequence>
<dbReference type="InterPro" id="IPR029058">
    <property type="entry name" value="AB_hydrolase_fold"/>
</dbReference>
<accession>X1UP43</accession>
<dbReference type="Pfam" id="PF12146">
    <property type="entry name" value="Hydrolase_4"/>
    <property type="match status" value="1"/>
</dbReference>
<dbReference type="SUPFAM" id="SSF53474">
    <property type="entry name" value="alpha/beta-Hydrolases"/>
    <property type="match status" value="1"/>
</dbReference>
<gene>
    <name evidence="2" type="ORF">S12H4_28075</name>
</gene>
<dbReference type="Gene3D" id="3.40.50.1820">
    <property type="entry name" value="alpha/beta hydrolase"/>
    <property type="match status" value="1"/>
</dbReference>
<organism evidence="2">
    <name type="scientific">marine sediment metagenome</name>
    <dbReference type="NCBI Taxonomy" id="412755"/>
    <lineage>
        <taxon>unclassified sequences</taxon>
        <taxon>metagenomes</taxon>
        <taxon>ecological metagenomes</taxon>
    </lineage>
</organism>
<evidence type="ECO:0000259" key="1">
    <source>
        <dbReference type="Pfam" id="PF12146"/>
    </source>
</evidence>
<feature type="non-terminal residue" evidence="2">
    <location>
        <position position="1"/>
    </location>
</feature>
<reference evidence="2" key="1">
    <citation type="journal article" date="2014" name="Front. Microbiol.">
        <title>High frequency of phylogenetically diverse reductive dehalogenase-homologous genes in deep subseafloor sedimentary metagenomes.</title>
        <authorList>
            <person name="Kawai M."/>
            <person name="Futagami T."/>
            <person name="Toyoda A."/>
            <person name="Takaki Y."/>
            <person name="Nishi S."/>
            <person name="Hori S."/>
            <person name="Arai W."/>
            <person name="Tsubouchi T."/>
            <person name="Morono Y."/>
            <person name="Uchiyama I."/>
            <person name="Ito T."/>
            <person name="Fujiyama A."/>
            <person name="Inagaki F."/>
            <person name="Takami H."/>
        </authorList>
    </citation>
    <scope>NUCLEOTIDE SEQUENCE</scope>
    <source>
        <strain evidence="2">Expedition CK06-06</strain>
    </source>
</reference>
<dbReference type="EMBL" id="BARW01016076">
    <property type="protein sequence ID" value="GAJ01656.1"/>
    <property type="molecule type" value="Genomic_DNA"/>
</dbReference>
<protein>
    <recommendedName>
        <fullName evidence="1">Serine aminopeptidase S33 domain-containing protein</fullName>
    </recommendedName>
</protein>
<feature type="domain" description="Serine aminopeptidase S33" evidence="1">
    <location>
        <begin position="62"/>
        <end position="108"/>
    </location>
</feature>